<feature type="compositionally biased region" description="Polar residues" evidence="1">
    <location>
        <begin position="204"/>
        <end position="229"/>
    </location>
</feature>
<proteinExistence type="predicted"/>
<evidence type="ECO:0008006" key="5">
    <source>
        <dbReference type="Google" id="ProtNLM"/>
    </source>
</evidence>
<dbReference type="EMBL" id="MCFJ01000030">
    <property type="protein sequence ID" value="ORY54945.1"/>
    <property type="molecule type" value="Genomic_DNA"/>
</dbReference>
<dbReference type="AlphaFoldDB" id="A0A1Y2D8I2"/>
<dbReference type="InParanoid" id="A0A1Y2D8I2"/>
<dbReference type="RefSeq" id="XP_040709392.1">
    <property type="nucleotide sequence ID" value="XM_040853656.1"/>
</dbReference>
<name>A0A1Y2D8I2_9PEZI</name>
<evidence type="ECO:0000313" key="4">
    <source>
        <dbReference type="Proteomes" id="UP000193689"/>
    </source>
</evidence>
<protein>
    <recommendedName>
        <fullName evidence="5">Mid2 domain-containing protein</fullName>
    </recommendedName>
</protein>
<feature type="transmembrane region" description="Helical" evidence="2">
    <location>
        <begin position="233"/>
        <end position="258"/>
    </location>
</feature>
<feature type="region of interest" description="Disordered" evidence="1">
    <location>
        <begin position="188"/>
        <end position="229"/>
    </location>
</feature>
<sequence>MVPTKFISSSLFPLAGFMIQVRAAKLDLFPRQTSPAERFGQALAPSSPAVTAAPQLRRARTDPDLLFARDVGTDTCGYISGTGTWYPLTCGADYTCTNSGDYRGCCQGATCSSSTNYYTSCLDATAPACSASVGPNTLCCTFETSYPYCLTYLWSTTASPGDVFTQYNCDQSTFSGGYFLQAEKPSITSASTSTSDDDDDTTIPSETATSSGSAALIPTSNPQTSDSSRGASIGTIVGGIVGGVAVLGLLVLLAFFLIRKKKSSNTPHMQMQQGDPGPPPGAPTFTDPRYSVFTAHPNPQNNGPLSPMSGYPSPSGSPAPYMNTVGGMAAYNQQSDQEQYSQQGMMQPQQMGSTHAGVKDLYGGSGSPPPRETVVEMSSDNPVGTHGNAAELA</sequence>
<feature type="region of interest" description="Disordered" evidence="1">
    <location>
        <begin position="264"/>
        <end position="283"/>
    </location>
</feature>
<evidence type="ECO:0000313" key="3">
    <source>
        <dbReference type="EMBL" id="ORY54945.1"/>
    </source>
</evidence>
<keyword evidence="2" id="KW-0472">Membrane</keyword>
<accession>A0A1Y2D8I2</accession>
<dbReference type="STRING" id="1141098.A0A1Y2D8I2"/>
<gene>
    <name evidence="3" type="ORF">BCR38DRAFT_145028</name>
</gene>
<keyword evidence="2" id="KW-0812">Transmembrane</keyword>
<dbReference type="GeneID" id="63769868"/>
<reference evidence="3 4" key="1">
    <citation type="submission" date="2016-07" db="EMBL/GenBank/DDBJ databases">
        <title>Pervasive Adenine N6-methylation of Active Genes in Fungi.</title>
        <authorList>
            <consortium name="DOE Joint Genome Institute"/>
            <person name="Mondo S.J."/>
            <person name="Dannebaum R.O."/>
            <person name="Kuo R.C."/>
            <person name="Labutti K."/>
            <person name="Haridas S."/>
            <person name="Kuo A."/>
            <person name="Salamov A."/>
            <person name="Ahrendt S.R."/>
            <person name="Lipzen A."/>
            <person name="Sullivan W."/>
            <person name="Andreopoulos W.B."/>
            <person name="Clum A."/>
            <person name="Lindquist E."/>
            <person name="Daum C."/>
            <person name="Ramamoorthy G.K."/>
            <person name="Gryganskyi A."/>
            <person name="Culley D."/>
            <person name="Magnuson J.K."/>
            <person name="James T.Y."/>
            <person name="O'Malley M.A."/>
            <person name="Stajich J.E."/>
            <person name="Spatafora J.W."/>
            <person name="Visel A."/>
            <person name="Grigoriev I.V."/>
        </authorList>
    </citation>
    <scope>NUCLEOTIDE SEQUENCE [LARGE SCALE GENOMIC DNA]</scope>
    <source>
        <strain evidence="3 4">CBS 129021</strain>
    </source>
</reference>
<comment type="caution">
    <text evidence="3">The sequence shown here is derived from an EMBL/GenBank/DDBJ whole genome shotgun (WGS) entry which is preliminary data.</text>
</comment>
<feature type="region of interest" description="Disordered" evidence="1">
    <location>
        <begin position="334"/>
        <end position="393"/>
    </location>
</feature>
<organism evidence="3 4">
    <name type="scientific">Pseudomassariella vexata</name>
    <dbReference type="NCBI Taxonomy" id="1141098"/>
    <lineage>
        <taxon>Eukaryota</taxon>
        <taxon>Fungi</taxon>
        <taxon>Dikarya</taxon>
        <taxon>Ascomycota</taxon>
        <taxon>Pezizomycotina</taxon>
        <taxon>Sordariomycetes</taxon>
        <taxon>Xylariomycetidae</taxon>
        <taxon>Amphisphaeriales</taxon>
        <taxon>Pseudomassariaceae</taxon>
        <taxon>Pseudomassariella</taxon>
    </lineage>
</organism>
<evidence type="ECO:0000256" key="2">
    <source>
        <dbReference type="SAM" id="Phobius"/>
    </source>
</evidence>
<keyword evidence="2" id="KW-1133">Transmembrane helix</keyword>
<feature type="compositionally biased region" description="Low complexity" evidence="1">
    <location>
        <begin position="334"/>
        <end position="351"/>
    </location>
</feature>
<dbReference type="OrthoDB" id="4814718at2759"/>
<keyword evidence="4" id="KW-1185">Reference proteome</keyword>
<evidence type="ECO:0000256" key="1">
    <source>
        <dbReference type="SAM" id="MobiDB-lite"/>
    </source>
</evidence>
<dbReference type="Proteomes" id="UP000193689">
    <property type="component" value="Unassembled WGS sequence"/>
</dbReference>